<comment type="function">
    <text evidence="4">Dirigent proteins impart stereoselectivity on the phenoxy radical-coupling reaction, yielding optically active lignans from two molecules of coniferyl alcohol in the biosynthesis of lignans, flavonolignans, and alkaloids and thus plays a central role in plant secondary metabolism.</text>
</comment>
<dbReference type="Pfam" id="PF03018">
    <property type="entry name" value="Dirigent"/>
    <property type="match status" value="1"/>
</dbReference>
<proteinExistence type="inferred from homology"/>
<dbReference type="Gene3D" id="2.40.480.10">
    <property type="entry name" value="Allene oxide cyclase-like"/>
    <property type="match status" value="1"/>
</dbReference>
<evidence type="ECO:0000256" key="4">
    <source>
        <dbReference type="RuleBase" id="RU363099"/>
    </source>
</evidence>
<dbReference type="EMBL" id="AWUE01020754">
    <property type="protein sequence ID" value="OMO66380.1"/>
    <property type="molecule type" value="Genomic_DNA"/>
</dbReference>
<evidence type="ECO:0000313" key="6">
    <source>
        <dbReference type="Proteomes" id="UP000187203"/>
    </source>
</evidence>
<accession>A0A1R3H7W3</accession>
<sequence>MSIVIFSIPTAKADCELKETKISVYFHDHFSGDPNATDVPVVGLAGKSWAWNQFGTVFVMDDLVTEGPEPTSPTVGRLQGTYITASLDGLRVSTSFSLVFTNEAYNGSTIQIVGNVNQLDIVEEYGVASGTGKFRYAKGYAIFEIISFRTKVYTVLRLNASILHY</sequence>
<dbReference type="OrthoDB" id="1925209at2759"/>
<dbReference type="PANTHER" id="PTHR21495">
    <property type="entry name" value="NUCLEOPORIN-RELATED"/>
    <property type="match status" value="1"/>
</dbReference>
<reference evidence="6" key="1">
    <citation type="submission" date="2013-09" db="EMBL/GenBank/DDBJ databases">
        <title>Corchorus olitorius genome sequencing.</title>
        <authorList>
            <person name="Alam M."/>
            <person name="Haque M.S."/>
            <person name="Islam M.S."/>
            <person name="Emdad E.M."/>
            <person name="Islam M.M."/>
            <person name="Ahmed B."/>
            <person name="Halim A."/>
            <person name="Hossen Q.M.M."/>
            <person name="Hossain M.Z."/>
            <person name="Ahmed R."/>
            <person name="Khan M.M."/>
            <person name="Islam R."/>
            <person name="Rashid M.M."/>
            <person name="Khan S.A."/>
            <person name="Rahman M.S."/>
            <person name="Alam M."/>
            <person name="Yahiya A.S."/>
            <person name="Khan M.S."/>
            <person name="Azam M.S."/>
            <person name="Haque T."/>
            <person name="Lashkar M.Z.H."/>
            <person name="Akhand A.I."/>
            <person name="Morshed G."/>
            <person name="Roy S."/>
            <person name="Uddin K.S."/>
            <person name="Rabeya T."/>
            <person name="Hossain A.S."/>
            <person name="Chowdhury A."/>
            <person name="Snigdha A.R."/>
            <person name="Mortoza M.S."/>
            <person name="Matin S.A."/>
            <person name="Hoque S.M.E."/>
            <person name="Islam M.K."/>
            <person name="Roy D.K."/>
            <person name="Haider R."/>
            <person name="Moosa M.M."/>
            <person name="Elias S.M."/>
            <person name="Hasan A.M."/>
            <person name="Jahan S."/>
            <person name="Shafiuddin M."/>
            <person name="Mahmood N."/>
            <person name="Shommy N.S."/>
        </authorList>
    </citation>
    <scope>NUCLEOTIDE SEQUENCE [LARGE SCALE GENOMIC DNA]</scope>
    <source>
        <strain evidence="6">cv. O-4</strain>
    </source>
</reference>
<dbReference type="InterPro" id="IPR044859">
    <property type="entry name" value="Allene_oxi_cyc_Dirigent"/>
</dbReference>
<dbReference type="InterPro" id="IPR004265">
    <property type="entry name" value="Dirigent"/>
</dbReference>
<keyword evidence="6" id="KW-1185">Reference proteome</keyword>
<comment type="subcellular location">
    <subcellularLocation>
        <location evidence="4">Secreted</location>
        <location evidence="4">Extracellular space</location>
        <location evidence="4">Apoplast</location>
    </subcellularLocation>
</comment>
<keyword evidence="3 4" id="KW-0964">Secreted</keyword>
<protein>
    <recommendedName>
        <fullName evidence="4">Dirigent protein</fullName>
    </recommendedName>
</protein>
<dbReference type="Proteomes" id="UP000187203">
    <property type="component" value="Unassembled WGS sequence"/>
</dbReference>
<evidence type="ECO:0000256" key="2">
    <source>
        <dbReference type="ARBA" id="ARBA00011738"/>
    </source>
</evidence>
<dbReference type="STRING" id="93759.A0A1R3H7W3"/>
<dbReference type="GO" id="GO:0048046">
    <property type="term" value="C:apoplast"/>
    <property type="evidence" value="ECO:0007669"/>
    <property type="project" value="UniProtKB-SubCell"/>
</dbReference>
<evidence type="ECO:0000256" key="1">
    <source>
        <dbReference type="ARBA" id="ARBA00010746"/>
    </source>
</evidence>
<comment type="caution">
    <text evidence="5">The sequence shown here is derived from an EMBL/GenBank/DDBJ whole genome shotgun (WGS) entry which is preliminary data.</text>
</comment>
<evidence type="ECO:0000256" key="3">
    <source>
        <dbReference type="ARBA" id="ARBA00022525"/>
    </source>
</evidence>
<evidence type="ECO:0000313" key="5">
    <source>
        <dbReference type="EMBL" id="OMO66380.1"/>
    </source>
</evidence>
<comment type="similarity">
    <text evidence="1 4">Belongs to the plant dirigent protein family.</text>
</comment>
<comment type="subunit">
    <text evidence="2 4">Homodimer.</text>
</comment>
<organism evidence="5 6">
    <name type="scientific">Corchorus olitorius</name>
    <dbReference type="NCBI Taxonomy" id="93759"/>
    <lineage>
        <taxon>Eukaryota</taxon>
        <taxon>Viridiplantae</taxon>
        <taxon>Streptophyta</taxon>
        <taxon>Embryophyta</taxon>
        <taxon>Tracheophyta</taxon>
        <taxon>Spermatophyta</taxon>
        <taxon>Magnoliopsida</taxon>
        <taxon>eudicotyledons</taxon>
        <taxon>Gunneridae</taxon>
        <taxon>Pentapetalae</taxon>
        <taxon>rosids</taxon>
        <taxon>malvids</taxon>
        <taxon>Malvales</taxon>
        <taxon>Malvaceae</taxon>
        <taxon>Grewioideae</taxon>
        <taxon>Apeibeae</taxon>
        <taxon>Corchorus</taxon>
    </lineage>
</organism>
<dbReference type="GO" id="GO:0009699">
    <property type="term" value="P:phenylpropanoid biosynthetic process"/>
    <property type="evidence" value="ECO:0007669"/>
    <property type="project" value="UniProtKB-ARBA"/>
</dbReference>
<keyword evidence="4" id="KW-0052">Apoplast</keyword>
<dbReference type="AlphaFoldDB" id="A0A1R3H7W3"/>
<gene>
    <name evidence="5" type="ORF">COLO4_30592</name>
</gene>
<name>A0A1R3H7W3_9ROSI</name>